<gene>
    <name evidence="3" type="ORF">FA15DRAFT_463470</name>
</gene>
<dbReference type="AlphaFoldDB" id="A0A5C3KT95"/>
<keyword evidence="4" id="KW-1185">Reference proteome</keyword>
<feature type="compositionally biased region" description="Basic and acidic residues" evidence="1">
    <location>
        <begin position="465"/>
        <end position="476"/>
    </location>
</feature>
<feature type="compositionally biased region" description="Polar residues" evidence="1">
    <location>
        <begin position="281"/>
        <end position="294"/>
    </location>
</feature>
<keyword evidence="2" id="KW-0472">Membrane</keyword>
<evidence type="ECO:0000256" key="2">
    <source>
        <dbReference type="SAM" id="Phobius"/>
    </source>
</evidence>
<evidence type="ECO:0000313" key="4">
    <source>
        <dbReference type="Proteomes" id="UP000307440"/>
    </source>
</evidence>
<feature type="region of interest" description="Disordered" evidence="1">
    <location>
        <begin position="396"/>
        <end position="538"/>
    </location>
</feature>
<evidence type="ECO:0000313" key="3">
    <source>
        <dbReference type="EMBL" id="TFK23435.1"/>
    </source>
</evidence>
<keyword evidence="2" id="KW-0812">Transmembrane</keyword>
<feature type="transmembrane region" description="Helical" evidence="2">
    <location>
        <begin position="179"/>
        <end position="202"/>
    </location>
</feature>
<feature type="region of interest" description="Disordered" evidence="1">
    <location>
        <begin position="139"/>
        <end position="173"/>
    </location>
</feature>
<reference evidence="3 4" key="1">
    <citation type="journal article" date="2019" name="Nat. Ecol. Evol.">
        <title>Megaphylogeny resolves global patterns of mushroom evolution.</title>
        <authorList>
            <person name="Varga T."/>
            <person name="Krizsan K."/>
            <person name="Foldi C."/>
            <person name="Dima B."/>
            <person name="Sanchez-Garcia M."/>
            <person name="Sanchez-Ramirez S."/>
            <person name="Szollosi G.J."/>
            <person name="Szarkandi J.G."/>
            <person name="Papp V."/>
            <person name="Albert L."/>
            <person name="Andreopoulos W."/>
            <person name="Angelini C."/>
            <person name="Antonin V."/>
            <person name="Barry K.W."/>
            <person name="Bougher N.L."/>
            <person name="Buchanan P."/>
            <person name="Buyck B."/>
            <person name="Bense V."/>
            <person name="Catcheside P."/>
            <person name="Chovatia M."/>
            <person name="Cooper J."/>
            <person name="Damon W."/>
            <person name="Desjardin D."/>
            <person name="Finy P."/>
            <person name="Geml J."/>
            <person name="Haridas S."/>
            <person name="Hughes K."/>
            <person name="Justo A."/>
            <person name="Karasinski D."/>
            <person name="Kautmanova I."/>
            <person name="Kiss B."/>
            <person name="Kocsube S."/>
            <person name="Kotiranta H."/>
            <person name="LaButti K.M."/>
            <person name="Lechner B.E."/>
            <person name="Liimatainen K."/>
            <person name="Lipzen A."/>
            <person name="Lukacs Z."/>
            <person name="Mihaltcheva S."/>
            <person name="Morgado L.N."/>
            <person name="Niskanen T."/>
            <person name="Noordeloos M.E."/>
            <person name="Ohm R.A."/>
            <person name="Ortiz-Santana B."/>
            <person name="Ovrebo C."/>
            <person name="Racz N."/>
            <person name="Riley R."/>
            <person name="Savchenko A."/>
            <person name="Shiryaev A."/>
            <person name="Soop K."/>
            <person name="Spirin V."/>
            <person name="Szebenyi C."/>
            <person name="Tomsovsky M."/>
            <person name="Tulloss R.E."/>
            <person name="Uehling J."/>
            <person name="Grigoriev I.V."/>
            <person name="Vagvolgyi C."/>
            <person name="Papp T."/>
            <person name="Martin F.M."/>
            <person name="Miettinen O."/>
            <person name="Hibbett D.S."/>
            <person name="Nagy L.G."/>
        </authorList>
    </citation>
    <scope>NUCLEOTIDE SEQUENCE [LARGE SCALE GENOMIC DNA]</scope>
    <source>
        <strain evidence="3 4">CBS 121175</strain>
    </source>
</reference>
<feature type="compositionally biased region" description="Polar residues" evidence="1">
    <location>
        <begin position="248"/>
        <end position="258"/>
    </location>
</feature>
<sequence>MTTCVFSPTRTLYATRTLFRVAETERVTDVVPVSPSISTSVISTQVCSPRPNGGRNCRPITRTTRIPIPGSSSTRIRTMTRNGGGVRTIVTTPTATLYATSPCFPTSGPSSRGHGGGGSGSSNPTLTASLTSAEIGASAFSGSFPSGHTHEPTFTGPRTLANPDPSDGGLENLGPSPGVIAGAVVGGLLGGFITPILLVLLIRHWLKRRRRRTGSIFGSTASHSPPDMRSINGSGSIRPISPRPLSPYGSTLFRSPTMSDGGHHVAFVNQPADLDRRISRTSRATVSRAPSSTYPDRRQGASPTSSSHGHGYESPPLLSPGVVNNNMNIPPSRRPSWGHVPHSHPPVAFNISRAASPSNSLSFVPGGGSASSAGMQGYVGNAFVAPYDYSVYRRRSTGSAGHPSGAGRENHPHAQGQGQPMFYVAGNDGSRGVMQSSPVGTPPQEHAPHLDVGHGYVAGAPLPSVDEHGSPSDRSGRTTSNAPSVESGETVREEGGSGKGGSKDSHKGVDRSGSERTRTPTMTDNGHGPPVKDEARTS</sequence>
<feature type="region of interest" description="Disordered" evidence="1">
    <location>
        <begin position="101"/>
        <end position="127"/>
    </location>
</feature>
<feature type="compositionally biased region" description="Basic and acidic residues" evidence="1">
    <location>
        <begin position="489"/>
        <end position="518"/>
    </location>
</feature>
<dbReference type="EMBL" id="ML210218">
    <property type="protein sequence ID" value="TFK23435.1"/>
    <property type="molecule type" value="Genomic_DNA"/>
</dbReference>
<organism evidence="3 4">
    <name type="scientific">Coprinopsis marcescibilis</name>
    <name type="common">Agaric fungus</name>
    <name type="synonym">Psathyrella marcescibilis</name>
    <dbReference type="NCBI Taxonomy" id="230819"/>
    <lineage>
        <taxon>Eukaryota</taxon>
        <taxon>Fungi</taxon>
        <taxon>Dikarya</taxon>
        <taxon>Basidiomycota</taxon>
        <taxon>Agaricomycotina</taxon>
        <taxon>Agaricomycetes</taxon>
        <taxon>Agaricomycetidae</taxon>
        <taxon>Agaricales</taxon>
        <taxon>Agaricineae</taxon>
        <taxon>Psathyrellaceae</taxon>
        <taxon>Coprinopsis</taxon>
    </lineage>
</organism>
<keyword evidence="2" id="KW-1133">Transmembrane helix</keyword>
<evidence type="ECO:0000256" key="1">
    <source>
        <dbReference type="SAM" id="MobiDB-lite"/>
    </source>
</evidence>
<proteinExistence type="predicted"/>
<accession>A0A5C3KT95</accession>
<name>A0A5C3KT95_COPMA</name>
<feature type="region of interest" description="Disordered" evidence="1">
    <location>
        <begin position="216"/>
        <end position="339"/>
    </location>
</feature>
<protein>
    <submittedName>
        <fullName evidence="3">Uncharacterized protein</fullName>
    </submittedName>
</protein>
<dbReference type="Proteomes" id="UP000307440">
    <property type="component" value="Unassembled WGS sequence"/>
</dbReference>